<dbReference type="Pfam" id="PF08942">
    <property type="entry name" value="DUF1919"/>
    <property type="match status" value="1"/>
</dbReference>
<proteinExistence type="predicted"/>
<dbReference type="InterPro" id="IPR037226">
    <property type="entry name" value="CAC2185-like_sf"/>
</dbReference>
<dbReference type="Proteomes" id="UP000308167">
    <property type="component" value="Unassembled WGS sequence"/>
</dbReference>
<organism evidence="1 2">
    <name type="scientific">Actinobacillus porcinus</name>
    <dbReference type="NCBI Taxonomy" id="51048"/>
    <lineage>
        <taxon>Bacteria</taxon>
        <taxon>Pseudomonadati</taxon>
        <taxon>Pseudomonadota</taxon>
        <taxon>Gammaproteobacteria</taxon>
        <taxon>Pasteurellales</taxon>
        <taxon>Pasteurellaceae</taxon>
        <taxon>Actinobacillus</taxon>
    </lineage>
</organism>
<reference evidence="1 2" key="1">
    <citation type="submission" date="2019-05" db="EMBL/GenBank/DDBJ databases">
        <authorList>
            <consortium name="Pathogen Informatics"/>
        </authorList>
    </citation>
    <scope>NUCLEOTIDE SEQUENCE [LARGE SCALE GENOMIC DNA]</scope>
    <source>
        <strain evidence="1 2">NM319</strain>
    </source>
</reference>
<protein>
    <submittedName>
        <fullName evidence="1">Exopolysaccharide biosynthesis protein</fullName>
    </submittedName>
</protein>
<accession>A0ABY6TIC6</accession>
<keyword evidence="2" id="KW-1185">Reference proteome</keyword>
<dbReference type="SUPFAM" id="SSF142795">
    <property type="entry name" value="CAC2185-like"/>
    <property type="match status" value="1"/>
</dbReference>
<evidence type="ECO:0000313" key="2">
    <source>
        <dbReference type="Proteomes" id="UP000308167"/>
    </source>
</evidence>
<gene>
    <name evidence="1" type="ORF">SAMEA1410922_00686</name>
</gene>
<comment type="caution">
    <text evidence="1">The sequence shown here is derived from an EMBL/GenBank/DDBJ whole genome shotgun (WGS) entry which is preliminary data.</text>
</comment>
<evidence type="ECO:0000313" key="1">
    <source>
        <dbReference type="EMBL" id="VTU06933.1"/>
    </source>
</evidence>
<sequence>MMFSLIKKLSNKYCRQWINKRLRAKLKNHQMSVISSNCNGALILHDLGEAFRSPFVNLYLDPADFIKYLQQPRHYQAQELFFVESDKGYPVAKLDDIWLYFVHYHSEQDAREKWQQRSARINWDNVFVMMTARDGFTEADLRAFDALPYAHKVVFVHKPYPDIKSACYIKGFEQDYQVGDLYEYSGCLGKKYYDQFDYVSWFNQKC</sequence>
<dbReference type="EMBL" id="CABFKI010000003">
    <property type="protein sequence ID" value="VTU06933.1"/>
    <property type="molecule type" value="Genomic_DNA"/>
</dbReference>
<dbReference type="InterPro" id="IPR015037">
    <property type="entry name" value="DUF1919"/>
</dbReference>
<name>A0ABY6TIC6_9PAST</name>